<evidence type="ECO:0000313" key="1">
    <source>
        <dbReference type="EMBL" id="KFA90717.1"/>
    </source>
</evidence>
<comment type="caution">
    <text evidence="1">The sequence shown here is derived from an EMBL/GenBank/DDBJ whole genome shotgun (WGS) entry which is preliminary data.</text>
</comment>
<organism evidence="1 2">
    <name type="scientific">Archangium violaceum Cb vi76</name>
    <dbReference type="NCBI Taxonomy" id="1406225"/>
    <lineage>
        <taxon>Bacteria</taxon>
        <taxon>Pseudomonadati</taxon>
        <taxon>Myxococcota</taxon>
        <taxon>Myxococcia</taxon>
        <taxon>Myxococcales</taxon>
        <taxon>Cystobacterineae</taxon>
        <taxon>Archangiaceae</taxon>
        <taxon>Archangium</taxon>
    </lineage>
</organism>
<dbReference type="EMBL" id="JPMI01000178">
    <property type="protein sequence ID" value="KFA90717.1"/>
    <property type="molecule type" value="Genomic_DNA"/>
</dbReference>
<dbReference type="RefSeq" id="WP_043401318.1">
    <property type="nucleotide sequence ID" value="NZ_JPMI01000178.1"/>
</dbReference>
<accession>A0A084SQI2</accession>
<dbReference type="AlphaFoldDB" id="A0A084SQI2"/>
<evidence type="ECO:0000313" key="2">
    <source>
        <dbReference type="Proteomes" id="UP000028547"/>
    </source>
</evidence>
<protein>
    <submittedName>
        <fullName evidence="1">Uncharacterized protein</fullName>
    </submittedName>
</protein>
<gene>
    <name evidence="1" type="ORF">Q664_26750</name>
</gene>
<dbReference type="Proteomes" id="UP000028547">
    <property type="component" value="Unassembled WGS sequence"/>
</dbReference>
<sequence>MNDWFELHDAHRALRATGGSSLSDIRRVLRRLIESGHAESSLFNRFTYSKNPHTGLREWRIAAPRGKDRKDWSEPLKKLAPNLAEASLTVLALTDSANERLGQLTVMLEGRSVTRKPFSRSVTRKPFIVAAHLDDRHMGSGACGHALFHCHVGPSFKAMPEVRVPLPALKPAAALEWALSVVLPDWEPVPWHEVIAHANRQGT</sequence>
<proteinExistence type="predicted"/>
<reference evidence="1 2" key="1">
    <citation type="submission" date="2014-07" db="EMBL/GenBank/DDBJ databases">
        <title>Draft Genome Sequence of Gephyronic Acid Producer, Cystobacter violaceus Strain Cb vi76.</title>
        <authorList>
            <person name="Stevens D.C."/>
            <person name="Young J."/>
            <person name="Carmichael R."/>
            <person name="Tan J."/>
            <person name="Taylor R.E."/>
        </authorList>
    </citation>
    <scope>NUCLEOTIDE SEQUENCE [LARGE SCALE GENOMIC DNA]</scope>
    <source>
        <strain evidence="1 2">Cb vi76</strain>
    </source>
</reference>
<name>A0A084SQI2_9BACT</name>